<feature type="region of interest" description="Disordered" evidence="10">
    <location>
        <begin position="1"/>
        <end position="27"/>
    </location>
</feature>
<dbReference type="GO" id="GO:0004748">
    <property type="term" value="F:ribonucleoside-diphosphate reductase activity, thioredoxin disulfide as acceptor"/>
    <property type="evidence" value="ECO:0007669"/>
    <property type="project" value="UniProtKB-EC"/>
</dbReference>
<dbReference type="EMBL" id="LT963408">
    <property type="protein sequence ID" value="SOS35447.1"/>
    <property type="molecule type" value="Genomic_DNA"/>
</dbReference>
<comment type="similarity">
    <text evidence="1 9">Belongs to the ribonucleoside diphosphate reductase large chain family.</text>
</comment>
<dbReference type="InterPro" id="IPR013346">
    <property type="entry name" value="NrdE_NrdA_C"/>
</dbReference>
<dbReference type="GO" id="GO:0005971">
    <property type="term" value="C:ribonucleoside-diphosphate reductase complex"/>
    <property type="evidence" value="ECO:0007669"/>
    <property type="project" value="TreeGrafter"/>
</dbReference>
<dbReference type="Proteomes" id="UP000238093">
    <property type="component" value="Chromosome I"/>
</dbReference>
<dbReference type="CDD" id="cd01679">
    <property type="entry name" value="RNR_I"/>
    <property type="match status" value="1"/>
</dbReference>
<evidence type="ECO:0000256" key="3">
    <source>
        <dbReference type="ARBA" id="ARBA00022741"/>
    </source>
</evidence>
<sequence>MQTDTTRENSPTGAPQASQAQQDLSATAPGQLRVIKRNGTVVPYTDDKITVAITKAFLAVEGGNAAASSRIHDTVARLTEQVSATFKRRMPSGGTIHIEEIQDQVELALMRAGEQKVARDYVIYRDSRAKERAVRAPEDQVQAHPSIRITLADGSFAPLDMGRLNTIVTEACEGLAEVDANLIQTETLKNLYDGVALKDVNTALVMTARTLVEREPNYSFVTARLLMDTLRAEGLGFLGVADSATHHEMADLYAKALPAYVATGIKFELLNPVLAEFDLEKLGKAINHERDQQFTYLGLQTLYDRYFIHKDGVRFELPQIFFMRVAMGLAIEEKAREDRAIEFYNLLSSFDYMSSTPTLFNAGTLRPQLSSCYLTTVPDDLSGIYHAIHDNAMLSKFAGGLGNDWTPVRALGSYIKGTNGKSQGVVPFLKVVNDTAVAVNQGGKRKGAVCAYLETWHMDIEEFIELRKNTGDDRRRTHDMNTANWIPDLFMKRVFDDGPWTLFSPSEVPDLHDLTGKAFQERYEYYEALTEYPGKVKLFKTIQAKDLWRKMLSMLFETGHPWLTFKDPCNLRSPQQHVGVVHSSNLCTEITLNTNKDEIAVCNLGSINLPNHIVNGKLDTDKLKRTIDVAVRMLDNVIDINYYSVPQAKNSNLRHRPVGLGIMGFQDALYLQHIPYGSDAAVQFADSSMEAVSYYAIQASCDLADERGAYETFQGSLWSQGILPLDSQQILIEQRGQKYIDVDLKESLDWAPVRARVQKGIRNSNIMAIAPTATIANITGVSQSIEPTYQNLYVKSNLSGEFTVINPYLVRDLKARDLWDSVMINDLKYYDGSVQQIERIPQELKELYATAFEVDTKWIVDAASRRQKWIDQAQSLNLYIAGASGKKLDVTYRMAWYRGLKTTYYLRALAATSTEKSTVNTGKLNAVSSGGHGPDDSAITAPRPTEAAPAGPAPVPKACAIDEPDCEACQ</sequence>
<dbReference type="AlphaFoldDB" id="A0A2K4WHQ9"/>
<evidence type="ECO:0000256" key="1">
    <source>
        <dbReference type="ARBA" id="ARBA00010406"/>
    </source>
</evidence>
<feature type="compositionally biased region" description="Polar residues" evidence="10">
    <location>
        <begin position="1"/>
        <end position="25"/>
    </location>
</feature>
<feature type="compositionally biased region" description="Low complexity" evidence="10">
    <location>
        <begin position="938"/>
        <end position="950"/>
    </location>
</feature>
<evidence type="ECO:0000256" key="6">
    <source>
        <dbReference type="ARBA" id="ARBA00023116"/>
    </source>
</evidence>
<organism evidence="11 12">
    <name type="scientific">Pseudomonas syringae group genomosp. 3</name>
    <dbReference type="NCBI Taxonomy" id="251701"/>
    <lineage>
        <taxon>Bacteria</taxon>
        <taxon>Pseudomonadati</taxon>
        <taxon>Pseudomonadota</taxon>
        <taxon>Gammaproteobacteria</taxon>
        <taxon>Pseudomonadales</taxon>
        <taxon>Pseudomonadaceae</taxon>
        <taxon>Pseudomonas</taxon>
    </lineage>
</organism>
<dbReference type="SUPFAM" id="SSF51998">
    <property type="entry name" value="PFL-like glycyl radical enzymes"/>
    <property type="match status" value="1"/>
</dbReference>
<dbReference type="InterPro" id="IPR013509">
    <property type="entry name" value="RNR_lsu_N"/>
</dbReference>
<dbReference type="InterPro" id="IPR000788">
    <property type="entry name" value="RNR_lg_C"/>
</dbReference>
<evidence type="ECO:0000313" key="12">
    <source>
        <dbReference type="Proteomes" id="UP000238093"/>
    </source>
</evidence>
<evidence type="ECO:0000256" key="5">
    <source>
        <dbReference type="ARBA" id="ARBA00023002"/>
    </source>
</evidence>
<feature type="region of interest" description="Disordered" evidence="10">
    <location>
        <begin position="922"/>
        <end position="956"/>
    </location>
</feature>
<evidence type="ECO:0000256" key="4">
    <source>
        <dbReference type="ARBA" id="ARBA00022840"/>
    </source>
</evidence>
<comment type="catalytic activity">
    <reaction evidence="8 9">
        <text>a 2'-deoxyribonucleoside 5'-diphosphate + [thioredoxin]-disulfide + H2O = a ribonucleoside 5'-diphosphate + [thioredoxin]-dithiol</text>
        <dbReference type="Rhea" id="RHEA:23252"/>
        <dbReference type="Rhea" id="RHEA-COMP:10698"/>
        <dbReference type="Rhea" id="RHEA-COMP:10700"/>
        <dbReference type="ChEBI" id="CHEBI:15377"/>
        <dbReference type="ChEBI" id="CHEBI:29950"/>
        <dbReference type="ChEBI" id="CHEBI:50058"/>
        <dbReference type="ChEBI" id="CHEBI:57930"/>
        <dbReference type="ChEBI" id="CHEBI:73316"/>
        <dbReference type="EC" id="1.17.4.1"/>
    </reaction>
</comment>
<dbReference type="NCBIfam" id="TIGR02506">
    <property type="entry name" value="NrdE_NrdA"/>
    <property type="match status" value="1"/>
</dbReference>
<evidence type="ECO:0000256" key="2">
    <source>
        <dbReference type="ARBA" id="ARBA00022533"/>
    </source>
</evidence>
<dbReference type="PANTHER" id="PTHR11573:SF6">
    <property type="entry name" value="RIBONUCLEOSIDE-DIPHOSPHATE REDUCTASE LARGE SUBUNIT"/>
    <property type="match status" value="1"/>
</dbReference>
<keyword evidence="3" id="KW-0547">Nucleotide-binding</keyword>
<accession>A0A2K4WHQ9</accession>
<protein>
    <recommendedName>
        <fullName evidence="9">Ribonucleoside-diphosphate reductase</fullName>
        <ecNumber evidence="9">1.17.4.1</ecNumber>
    </recommendedName>
</protein>
<comment type="function">
    <text evidence="7 9">Provides the precursors necessary for DNA synthesis. Catalyzes the biosynthesis of deoxyribonucleotides from the corresponding ribonucleotides.</text>
</comment>
<evidence type="ECO:0000256" key="9">
    <source>
        <dbReference type="RuleBase" id="RU003410"/>
    </source>
</evidence>
<dbReference type="EC" id="1.17.4.1" evidence="9"/>
<dbReference type="Pfam" id="PF02867">
    <property type="entry name" value="Ribonuc_red_lgC"/>
    <property type="match status" value="1"/>
</dbReference>
<dbReference type="NCBIfam" id="NF005544">
    <property type="entry name" value="PRK07207.1"/>
    <property type="match status" value="1"/>
</dbReference>
<keyword evidence="5 9" id="KW-0560">Oxidoreductase</keyword>
<dbReference type="Pfam" id="PF00317">
    <property type="entry name" value="Ribonuc_red_lgN"/>
    <property type="match status" value="1"/>
</dbReference>
<dbReference type="RefSeq" id="WP_003381550.1">
    <property type="nucleotide sequence ID" value="NZ_LT963408.1"/>
</dbReference>
<dbReference type="PRINTS" id="PR01183">
    <property type="entry name" value="RIBORDTASEM1"/>
</dbReference>
<gene>
    <name evidence="11" type="primary">nrdA</name>
    <name evidence="11" type="ORF">CFBP6411_04090</name>
</gene>
<evidence type="ECO:0000313" key="11">
    <source>
        <dbReference type="EMBL" id="SOS35447.1"/>
    </source>
</evidence>
<dbReference type="GO" id="GO:0009263">
    <property type="term" value="P:deoxyribonucleotide biosynthetic process"/>
    <property type="evidence" value="ECO:0007669"/>
    <property type="project" value="UniProtKB-KW"/>
</dbReference>
<keyword evidence="2" id="KW-0021">Allosteric enzyme</keyword>
<dbReference type="SUPFAM" id="SSF48168">
    <property type="entry name" value="R1 subunit of ribonucleotide reductase, N-terminal domain"/>
    <property type="match status" value="1"/>
</dbReference>
<evidence type="ECO:0000256" key="10">
    <source>
        <dbReference type="SAM" id="MobiDB-lite"/>
    </source>
</evidence>
<evidence type="ECO:0000256" key="7">
    <source>
        <dbReference type="ARBA" id="ARBA00024942"/>
    </source>
</evidence>
<dbReference type="InterPro" id="IPR008926">
    <property type="entry name" value="RNR_R1-su_N"/>
</dbReference>
<reference evidence="11 12" key="1">
    <citation type="submission" date="2017-11" db="EMBL/GenBank/DDBJ databases">
        <authorList>
            <person name="Han C.G."/>
        </authorList>
    </citation>
    <scope>NUCLEOTIDE SEQUENCE [LARGE SCALE GENOMIC DNA]</scope>
    <source>
        <strain evidence="11">CFBP6411</strain>
    </source>
</reference>
<evidence type="ECO:0000256" key="8">
    <source>
        <dbReference type="ARBA" id="ARBA00047754"/>
    </source>
</evidence>
<dbReference type="PANTHER" id="PTHR11573">
    <property type="entry name" value="RIBONUCLEOSIDE-DIPHOSPHATE REDUCTASE LARGE CHAIN"/>
    <property type="match status" value="1"/>
</dbReference>
<dbReference type="InterPro" id="IPR039718">
    <property type="entry name" value="Rrm1"/>
</dbReference>
<dbReference type="UniPathway" id="UPA00326"/>
<keyword evidence="4" id="KW-0067">ATP-binding</keyword>
<dbReference type="PROSITE" id="PS51161">
    <property type="entry name" value="ATP_CONE"/>
    <property type="match status" value="2"/>
</dbReference>
<dbReference type="FunFam" id="3.20.70.20:FF:000009">
    <property type="entry name" value="Ribonucleoside-diphosphate reductase"/>
    <property type="match status" value="1"/>
</dbReference>
<dbReference type="PROSITE" id="PS00089">
    <property type="entry name" value="RIBORED_LARGE"/>
    <property type="match status" value="1"/>
</dbReference>
<dbReference type="Gene3D" id="3.20.70.20">
    <property type="match status" value="1"/>
</dbReference>
<dbReference type="Pfam" id="PF03477">
    <property type="entry name" value="ATP-cone"/>
    <property type="match status" value="2"/>
</dbReference>
<proteinExistence type="inferred from homology"/>
<keyword evidence="6 9" id="KW-0215">Deoxyribonucleotide synthesis</keyword>
<dbReference type="GO" id="GO:0005524">
    <property type="term" value="F:ATP binding"/>
    <property type="evidence" value="ECO:0007669"/>
    <property type="project" value="UniProtKB-UniRule"/>
</dbReference>
<name>A0A2K4WHQ9_9PSED</name>
<dbReference type="InterPro" id="IPR005144">
    <property type="entry name" value="ATP-cone_dom"/>
</dbReference>